<feature type="repeat" description="PPR" evidence="3">
    <location>
        <begin position="346"/>
        <end position="380"/>
    </location>
</feature>
<dbReference type="InterPro" id="IPR051114">
    <property type="entry name" value="Mito_RNA_Proc_CCM1"/>
</dbReference>
<dbReference type="InterPro" id="IPR011990">
    <property type="entry name" value="TPR-like_helical_dom_sf"/>
</dbReference>
<feature type="repeat" description="PPR" evidence="3">
    <location>
        <begin position="311"/>
        <end position="345"/>
    </location>
</feature>
<evidence type="ECO:0008006" key="6">
    <source>
        <dbReference type="Google" id="ProtNLM"/>
    </source>
</evidence>
<comment type="caution">
    <text evidence="4">The sequence shown here is derived from an EMBL/GenBank/DDBJ whole genome shotgun (WGS) entry which is preliminary data.</text>
</comment>
<proteinExistence type="inferred from homology"/>
<feature type="repeat" description="PPR" evidence="3">
    <location>
        <begin position="411"/>
        <end position="445"/>
    </location>
</feature>
<accession>A0A178UBB2</accession>
<feature type="repeat" description="PPR" evidence="3">
    <location>
        <begin position="206"/>
        <end position="240"/>
    </location>
</feature>
<dbReference type="Pfam" id="PF13812">
    <property type="entry name" value="PPR_3"/>
    <property type="match status" value="1"/>
</dbReference>
<feature type="repeat" description="PPR" evidence="3">
    <location>
        <begin position="276"/>
        <end position="310"/>
    </location>
</feature>
<dbReference type="SUPFAM" id="SSF81901">
    <property type="entry name" value="HCP-like"/>
    <property type="match status" value="1"/>
</dbReference>
<feature type="repeat" description="PPR" evidence="3">
    <location>
        <begin position="689"/>
        <end position="723"/>
    </location>
</feature>
<dbReference type="AlphaFoldDB" id="A0A178UBB2"/>
<sequence>MKLYPRTSSGLFSLQSLLKSGFSPTLNSIDRFLRYLYRLQKFNCILQFYSQLDSKQININHRIYSIVSWAFLNLNRYEDAEKFINIHISKASIFPRTHMLDSLIHGFSITRDDPSKGLLILRDCLRNHGAFPSSLTFCSLIYRFVEKGEMDNAIEVLEMMTNKNVNYPFDNFVCSAVISGFCKIGKPELALGFFESAVDSGVLVPNLVTYTTLVSALCQLGKVDEVRDLVRRLEDEGFEFDCVFYSNWIHGYFKGGALVDALMQDREMVEKGMNRDVVSYSILIDGLSKEGNVEEALGLLGKMIKEGVEPNLITYTAIIRGLCKMGKLEEAFVLFNRILSVGIEVDEFLYVTLIDGICRKGNLNRAFSMLGDMEQRGIQPSILTYNTVINGLCMAGRVSEADEVSKGVVGDVITYSTLLDSYIKVQNIDAVLEIRRRFLEAKIPMDLVMCNILLKAFLLMGAYGEADALYRAMPEMDLTPDTATYATMIKGYCKTGQIEEALEMFNELRKSSVSAAVCYNRIIDALCKKGMLDTATEVLIELWEKGLYLDIHTSRTLLHSIHANGGDKGILGLVYGLEQLNSDVCLGMLNDAILLLCKRGSFEAAIEVYMIMRRKGLTVTFPSTILKTLVDNLRSLDAYLLVVNAGETTLSSMDVIDYTIIINGLCKEGFLVKALNLCSFAKSRGVTLNTITYNSLINGLCQQGCLVEALRLFDSLENIGLVPSEVTYGILIDNLCKEGLFLDAEKLLDSMVSKGLVPNIIIYNSIVDGYCKLGQTEDAMRVVSRKMMGRVTPDAFTVSSMIKGYCKKGDMEEALSVFTEFKDKNISADFFGFLFLIKGFCTKGRMEEARGLLREMLVSESVVKLINRVDAELAESESIRGFLVELCEQGRVPQAIKILDEISSTIYPSGKNLGSYQRLQFLNDVNEEEIKKKDYVHDFHSLHSTVSSLCTSGKLEQANEFVMSVLSCMPR</sequence>
<dbReference type="PANTHER" id="PTHR47934:SF6">
    <property type="entry name" value="MITOCHONDRIAL GROUP I INTRON SPLICING FACTOR CCM1-RELATED"/>
    <property type="match status" value="1"/>
</dbReference>
<protein>
    <recommendedName>
        <fullName evidence="6">Pentatricopeptide repeat-containing protein At5g57250, mitochondrial</fullName>
    </recommendedName>
</protein>
<dbReference type="SMR" id="A0A178UBB2"/>
<evidence type="ECO:0000313" key="4">
    <source>
        <dbReference type="EMBL" id="OAO90945.1"/>
    </source>
</evidence>
<feature type="repeat" description="PPR" evidence="3">
    <location>
        <begin position="724"/>
        <end position="758"/>
    </location>
</feature>
<dbReference type="NCBIfam" id="TIGR00756">
    <property type="entry name" value="PPR"/>
    <property type="match status" value="12"/>
</dbReference>
<reference evidence="5" key="1">
    <citation type="journal article" date="2016" name="Proc. Natl. Acad. Sci. U.S.A.">
        <title>Chromosome-level assembly of Arabidopsis thaliana Ler reveals the extent of translocation and inversion polymorphisms.</title>
        <authorList>
            <person name="Zapata L."/>
            <person name="Ding J."/>
            <person name="Willing E.M."/>
            <person name="Hartwig B."/>
            <person name="Bezdan D."/>
            <person name="Jiao W.B."/>
            <person name="Patel V."/>
            <person name="Velikkakam James G."/>
            <person name="Koornneef M."/>
            <person name="Ossowski S."/>
            <person name="Schneeberger K."/>
        </authorList>
    </citation>
    <scope>NUCLEOTIDE SEQUENCE [LARGE SCALE GENOMIC DNA]</scope>
    <source>
        <strain evidence="5">cv. Landsberg erecta</strain>
    </source>
</reference>
<evidence type="ECO:0000256" key="3">
    <source>
        <dbReference type="PROSITE-ProRule" id="PRU00708"/>
    </source>
</evidence>
<dbReference type="SUPFAM" id="SSF48452">
    <property type="entry name" value="TPR-like"/>
    <property type="match status" value="1"/>
</dbReference>
<dbReference type="RefSeq" id="NP_001078759.1">
    <property type="nucleotide sequence ID" value="NM_001085290.2"/>
</dbReference>
<evidence type="ECO:0000256" key="2">
    <source>
        <dbReference type="ARBA" id="ARBA00022737"/>
    </source>
</evidence>
<dbReference type="KEGG" id="ath:AT5G57250"/>
<feature type="repeat" description="PPR" evidence="3">
    <location>
        <begin position="759"/>
        <end position="793"/>
    </location>
</feature>
<feature type="repeat" description="PPR" evidence="3">
    <location>
        <begin position="654"/>
        <end position="688"/>
    </location>
</feature>
<dbReference type="ExpressionAtlas" id="A0A178UBB2">
    <property type="expression patterns" value="baseline and differential"/>
</dbReference>
<dbReference type="Pfam" id="PF13041">
    <property type="entry name" value="PPR_2"/>
    <property type="match status" value="5"/>
</dbReference>
<name>A0A178UBB2_ARATH</name>
<dbReference type="Proteomes" id="UP000078284">
    <property type="component" value="Chromosome 5"/>
</dbReference>
<evidence type="ECO:0000256" key="1">
    <source>
        <dbReference type="ARBA" id="ARBA00007626"/>
    </source>
</evidence>
<dbReference type="Pfam" id="PF01535">
    <property type="entry name" value="PPR"/>
    <property type="match status" value="2"/>
</dbReference>
<feature type="repeat" description="PPR" evidence="3">
    <location>
        <begin position="829"/>
        <end position="863"/>
    </location>
</feature>
<evidence type="ECO:0000313" key="5">
    <source>
        <dbReference type="Proteomes" id="UP000078284"/>
    </source>
</evidence>
<dbReference type="OMA" id="ICGYFRE"/>
<organism evidence="4 5">
    <name type="scientific">Arabidopsis thaliana</name>
    <name type="common">Mouse-ear cress</name>
    <dbReference type="NCBI Taxonomy" id="3702"/>
    <lineage>
        <taxon>Eukaryota</taxon>
        <taxon>Viridiplantae</taxon>
        <taxon>Streptophyta</taxon>
        <taxon>Embryophyta</taxon>
        <taxon>Tracheophyta</taxon>
        <taxon>Spermatophyta</taxon>
        <taxon>Magnoliopsida</taxon>
        <taxon>eudicotyledons</taxon>
        <taxon>Gunneridae</taxon>
        <taxon>Pentapetalae</taxon>
        <taxon>rosids</taxon>
        <taxon>malvids</taxon>
        <taxon>Brassicales</taxon>
        <taxon>Brassicaceae</taxon>
        <taxon>Camelineae</taxon>
        <taxon>Arabidopsis</taxon>
    </lineage>
</organism>
<feature type="repeat" description="PPR" evidence="3">
    <location>
        <begin position="446"/>
        <end position="480"/>
    </location>
</feature>
<comment type="similarity">
    <text evidence="1">Belongs to the PPR family. P subfamily.</text>
</comment>
<feature type="repeat" description="PPR" evidence="3">
    <location>
        <begin position="170"/>
        <end position="204"/>
    </location>
</feature>
<dbReference type="PANTHER" id="PTHR47934">
    <property type="entry name" value="PENTATRICOPEPTIDE REPEAT-CONTAINING PROTEIN PET309, MITOCHONDRIAL"/>
    <property type="match status" value="1"/>
</dbReference>
<dbReference type="PhylomeDB" id="A0A178UBB2"/>
<dbReference type="PROSITE" id="PS51375">
    <property type="entry name" value="PPR"/>
    <property type="match status" value="14"/>
</dbReference>
<dbReference type="Pfam" id="PF12854">
    <property type="entry name" value="PPR_1"/>
    <property type="match status" value="4"/>
</dbReference>
<gene>
    <name evidence="4" type="ordered locus">AXX17_At5g56500</name>
</gene>
<dbReference type="EMBL" id="LUHQ01000005">
    <property type="protein sequence ID" value="OAO90945.1"/>
    <property type="molecule type" value="Genomic_DNA"/>
</dbReference>
<dbReference type="InterPro" id="IPR002885">
    <property type="entry name" value="PPR_rpt"/>
</dbReference>
<keyword evidence="2" id="KW-0677">Repeat</keyword>
<feature type="repeat" description="PPR" evidence="3">
    <location>
        <begin position="481"/>
        <end position="515"/>
    </location>
</feature>
<feature type="repeat" description="PPR" evidence="3">
    <location>
        <begin position="794"/>
        <end position="828"/>
    </location>
</feature>
<dbReference type="Gene3D" id="1.25.40.10">
    <property type="entry name" value="Tetratricopeptide repeat domain"/>
    <property type="match status" value="8"/>
</dbReference>